<dbReference type="InterPro" id="IPR029411">
    <property type="entry name" value="RG-lyase_III"/>
</dbReference>
<keyword evidence="9 15" id="KW-0456">Lyase</keyword>
<dbReference type="Pfam" id="PF14683">
    <property type="entry name" value="CBM-like"/>
    <property type="match status" value="1"/>
</dbReference>
<dbReference type="SUPFAM" id="SSF74650">
    <property type="entry name" value="Galactose mutarotase-like"/>
    <property type="match status" value="1"/>
</dbReference>
<dbReference type="InterPro" id="IPR008979">
    <property type="entry name" value="Galactose-bd-like_sf"/>
</dbReference>
<proteinExistence type="inferred from homology"/>
<reference evidence="15" key="1">
    <citation type="submission" date="2022-06" db="EMBL/GenBank/DDBJ databases">
        <title>Aeoliella straminimaris, a novel planctomycete from sediments.</title>
        <authorList>
            <person name="Vitorino I.R."/>
            <person name="Lage O.M."/>
        </authorList>
    </citation>
    <scope>NUCLEOTIDE SEQUENCE</scope>
    <source>
        <strain evidence="15">ICT_H6.2</strain>
    </source>
</reference>
<dbReference type="Pfam" id="PF14686">
    <property type="entry name" value="fn3_3"/>
    <property type="match status" value="1"/>
</dbReference>
<evidence type="ECO:0000256" key="1">
    <source>
        <dbReference type="ARBA" id="ARBA00001324"/>
    </source>
</evidence>
<dbReference type="Pfam" id="PF22244">
    <property type="entry name" value="GCE_fung"/>
    <property type="match status" value="1"/>
</dbReference>
<keyword evidence="5" id="KW-0719">Serine esterase</keyword>
<dbReference type="InterPro" id="IPR029413">
    <property type="entry name" value="RG-lyase_II"/>
</dbReference>
<evidence type="ECO:0000256" key="10">
    <source>
        <dbReference type="SAM" id="MobiDB-lite"/>
    </source>
</evidence>
<comment type="subcellular location">
    <subcellularLocation>
        <location evidence="2">Secreted</location>
    </subcellularLocation>
</comment>
<dbReference type="Gene3D" id="2.70.98.10">
    <property type="match status" value="1"/>
</dbReference>
<dbReference type="GO" id="GO:0102210">
    <property type="term" value="F:rhamnogalacturonan endolyase activity"/>
    <property type="evidence" value="ECO:0007669"/>
    <property type="project" value="UniProtKB-EC"/>
</dbReference>
<feature type="signal peptide" evidence="11">
    <location>
        <begin position="1"/>
        <end position="29"/>
    </location>
</feature>
<keyword evidence="6" id="KW-0964">Secreted</keyword>
<evidence type="ECO:0000256" key="8">
    <source>
        <dbReference type="ARBA" id="ARBA00022801"/>
    </source>
</evidence>
<feature type="chain" id="PRO_5040726070" description="rhamnogalacturonan endolyase" evidence="11">
    <location>
        <begin position="30"/>
        <end position="1058"/>
    </location>
</feature>
<feature type="domain" description="Rhamnogalacturonan lyase" evidence="13">
    <location>
        <begin position="375"/>
        <end position="437"/>
    </location>
</feature>
<dbReference type="GO" id="GO:0005576">
    <property type="term" value="C:extracellular region"/>
    <property type="evidence" value="ECO:0007669"/>
    <property type="project" value="UniProtKB-SubCell"/>
</dbReference>
<evidence type="ECO:0000313" key="15">
    <source>
        <dbReference type="EMBL" id="MCO6044079.1"/>
    </source>
</evidence>
<comment type="similarity">
    <text evidence="3">Belongs to the polysaccharide lyase 4 family.</text>
</comment>
<dbReference type="InterPro" id="IPR054579">
    <property type="entry name" value="GCE-like_dom"/>
</dbReference>
<dbReference type="PANTHER" id="PTHR32018:SF1">
    <property type="entry name" value="RHAMNOGALACTURONAN ENDOLYASE"/>
    <property type="match status" value="1"/>
</dbReference>
<name>A0A9X2F910_9BACT</name>
<keyword evidence="7 11" id="KW-0732">Signal</keyword>
<protein>
    <recommendedName>
        <fullName evidence="4">rhamnogalacturonan endolyase</fullName>
        <ecNumber evidence="4">4.2.2.23</ecNumber>
    </recommendedName>
</protein>
<evidence type="ECO:0000259" key="13">
    <source>
        <dbReference type="Pfam" id="PF14686"/>
    </source>
</evidence>
<evidence type="ECO:0000256" key="4">
    <source>
        <dbReference type="ARBA" id="ARBA00012437"/>
    </source>
</evidence>
<evidence type="ECO:0000256" key="2">
    <source>
        <dbReference type="ARBA" id="ARBA00004613"/>
    </source>
</evidence>
<evidence type="ECO:0000256" key="11">
    <source>
        <dbReference type="SAM" id="SignalP"/>
    </source>
</evidence>
<dbReference type="SUPFAM" id="SSF49785">
    <property type="entry name" value="Galactose-binding domain-like"/>
    <property type="match status" value="1"/>
</dbReference>
<dbReference type="CDD" id="cd10317">
    <property type="entry name" value="RGL4_C"/>
    <property type="match status" value="1"/>
</dbReference>
<feature type="domain" description="4-O-methyl-glucuronoyl methylesterase-like" evidence="14">
    <location>
        <begin position="853"/>
        <end position="1004"/>
    </location>
</feature>
<dbReference type="Pfam" id="PF06045">
    <property type="entry name" value="Rhamnogal_lyase"/>
    <property type="match status" value="1"/>
</dbReference>
<comment type="catalytic activity">
    <reaction evidence="1">
        <text>Endotype eliminative cleavage of L-alpha-rhamnopyranosyl-(1-&gt;4)-alpha-D-galactopyranosyluronic acid bonds of rhamnogalacturonan I domains in ramified hairy regions of pectin leaving L-rhamnopyranose at the reducing end and 4-deoxy-4,5-unsaturated D-galactopyranosyluronic acid at the non-reducing end.</text>
        <dbReference type="EC" id="4.2.2.23"/>
    </reaction>
</comment>
<gene>
    <name evidence="15" type="ORF">NG895_09175</name>
</gene>
<evidence type="ECO:0000256" key="7">
    <source>
        <dbReference type="ARBA" id="ARBA00022729"/>
    </source>
</evidence>
<dbReference type="RefSeq" id="WP_252852185.1">
    <property type="nucleotide sequence ID" value="NZ_JAMXLR010000033.1"/>
</dbReference>
<dbReference type="Gene3D" id="2.60.40.1120">
    <property type="entry name" value="Carboxypeptidase-like, regulatory domain"/>
    <property type="match status" value="1"/>
</dbReference>
<dbReference type="InterPro" id="IPR014718">
    <property type="entry name" value="GH-type_carb-bd"/>
</dbReference>
<dbReference type="Proteomes" id="UP001155241">
    <property type="component" value="Unassembled WGS sequence"/>
</dbReference>
<dbReference type="Gene3D" id="3.40.50.1820">
    <property type="entry name" value="alpha/beta hydrolase"/>
    <property type="match status" value="1"/>
</dbReference>
<comment type="caution">
    <text evidence="15">The sequence shown here is derived from an EMBL/GenBank/DDBJ whole genome shotgun (WGS) entry which is preliminary data.</text>
</comment>
<feature type="compositionally biased region" description="Basic and acidic residues" evidence="10">
    <location>
        <begin position="678"/>
        <end position="687"/>
    </location>
</feature>
<dbReference type="PANTHER" id="PTHR32018">
    <property type="entry name" value="RHAMNOGALACTURONATE LYASE FAMILY PROTEIN"/>
    <property type="match status" value="1"/>
</dbReference>
<organism evidence="15 16">
    <name type="scientific">Aeoliella straminimaris</name>
    <dbReference type="NCBI Taxonomy" id="2954799"/>
    <lineage>
        <taxon>Bacteria</taxon>
        <taxon>Pseudomonadati</taxon>
        <taxon>Planctomycetota</taxon>
        <taxon>Planctomycetia</taxon>
        <taxon>Pirellulales</taxon>
        <taxon>Lacipirellulaceae</taxon>
        <taxon>Aeoliella</taxon>
    </lineage>
</organism>
<dbReference type="InterPro" id="IPR011013">
    <property type="entry name" value="Gal_mutarotase_sf_dom"/>
</dbReference>
<evidence type="ECO:0000259" key="12">
    <source>
        <dbReference type="Pfam" id="PF14683"/>
    </source>
</evidence>
<dbReference type="SUPFAM" id="SSF53474">
    <property type="entry name" value="alpha/beta-Hydrolases"/>
    <property type="match status" value="1"/>
</dbReference>
<evidence type="ECO:0000256" key="9">
    <source>
        <dbReference type="ARBA" id="ARBA00023239"/>
    </source>
</evidence>
<dbReference type="CDD" id="cd10316">
    <property type="entry name" value="RGL4_M"/>
    <property type="match status" value="1"/>
</dbReference>
<sequence>MSKQVGVVARGLSVVLLAAVVGLSNAATAEDVGPPPVTVQETADAFILSNGILTARILKQSGDLRSLRYGDTEVLTDRSGHAGGYWSHDTIGGKETQATITIDPATNDGERAEVAVIGISGGIPMGHGPGTPSEGDFAADIEIRYALGRDDSAIYTYCIFDHLPEYPAATMSEARFAVKLADYFDWMSIDEHRNRSYPEIDHSEDKYVFTALQSENRAYGFASTDRKIGFYLINPNTEYLSGGPTKPEFLCHRDTTRTQAPVVLNYWRSSHYGGANVSVEEGERWTKVIGPFLLYVNEGGDPDALWNDAKQRAAVEAKAWPYGWVDATGYAKPAERGTVTGQLVLDDPQFETRLGKFWVGLAHSPYSVPGWRGLKRPISWQTDAKHYQFWMECEASDGAFEISNVAPGTYTLYAMADGVLGEFAKADIAVDDSATVDLGELRWTPVRRGKQLWEIGIPNRTATEFAGSDRYFDPRITLEYPQLFPDDVTFTIGKSSPAKDWFFAHVPHNIDAGARVLPYRGVSGHGRATPYTIRFDMDDLPSGRAVLRLAICGTGTRSIDIDVNGQPAGEVRLGMGDGVITRHQIQGLWYERELECDASLLREGDNTLTLTVPAGPVNNGVVYDYLRLELVSDEGNGEEPPQPKQRPDAEAWKNQPPTNTDEASVRDYTLPDPLTTADGEKVSSTDQWEAVRRPELLKLFAEHQFGVTPTKTIKPTVEVIERDAEGLDGAARRSQARLHFGEGPDAPTIRVLRYVPADAKGPVPTLLYIGFSPNCLAVDEPGIDEGMAWDTRRQVRVPDRETFSFGPFNAKFFIDRGYGLALVYYGDIEPDFDHGGRHGVRSLFGATGDERDDNEWGAIGGWSWGLSRVLDYLETDPAVDSKQVALAGVSRLGKTVIWAGAQDERFALVMPLLSGEGGAAISRRNFGETVADLTNPERFDYWYTPNYATYAFDVDALPVDGHELVALIAPRPILHVVGSEDTWSDAKGEWVAAKAAEPVYELYGLQGPDGEEYPPPNTFLSGDIGYYVHEGGHRLFPKDLEVMADFMDQHFQRPEGEE</sequence>
<evidence type="ECO:0000259" key="14">
    <source>
        <dbReference type="Pfam" id="PF22244"/>
    </source>
</evidence>
<dbReference type="Gene3D" id="2.60.120.260">
    <property type="entry name" value="Galactose-binding domain-like"/>
    <property type="match status" value="1"/>
</dbReference>
<dbReference type="GO" id="GO:0005975">
    <property type="term" value="P:carbohydrate metabolic process"/>
    <property type="evidence" value="ECO:0007669"/>
    <property type="project" value="InterPro"/>
</dbReference>
<feature type="region of interest" description="Disordered" evidence="10">
    <location>
        <begin position="633"/>
        <end position="687"/>
    </location>
</feature>
<evidence type="ECO:0000313" key="16">
    <source>
        <dbReference type="Proteomes" id="UP001155241"/>
    </source>
</evidence>
<dbReference type="AlphaFoldDB" id="A0A9X2F910"/>
<dbReference type="EMBL" id="JAMXLR010000033">
    <property type="protein sequence ID" value="MCO6044079.1"/>
    <property type="molecule type" value="Genomic_DNA"/>
</dbReference>
<evidence type="ECO:0000256" key="5">
    <source>
        <dbReference type="ARBA" id="ARBA00022487"/>
    </source>
</evidence>
<evidence type="ECO:0000256" key="3">
    <source>
        <dbReference type="ARBA" id="ARBA00010418"/>
    </source>
</evidence>
<dbReference type="InterPro" id="IPR029058">
    <property type="entry name" value="AB_hydrolase_fold"/>
</dbReference>
<dbReference type="EC" id="4.2.2.23" evidence="4"/>
<dbReference type="GO" id="GO:0030246">
    <property type="term" value="F:carbohydrate binding"/>
    <property type="evidence" value="ECO:0007669"/>
    <property type="project" value="InterPro"/>
</dbReference>
<keyword evidence="8" id="KW-0378">Hydrolase</keyword>
<dbReference type="InterPro" id="IPR010325">
    <property type="entry name" value="Rhamnogal_lyase"/>
</dbReference>
<dbReference type="InterPro" id="IPR013784">
    <property type="entry name" value="Carb-bd-like_fold"/>
</dbReference>
<accession>A0A9X2F910</accession>
<evidence type="ECO:0000256" key="6">
    <source>
        <dbReference type="ARBA" id="ARBA00022525"/>
    </source>
</evidence>
<dbReference type="InterPro" id="IPR051850">
    <property type="entry name" value="Polysacch_Lyase_4"/>
</dbReference>
<feature type="domain" description="Rhamnogalacturonan lyase" evidence="12">
    <location>
        <begin position="451"/>
        <end position="628"/>
    </location>
</feature>
<keyword evidence="16" id="KW-1185">Reference proteome</keyword>
<dbReference type="SUPFAM" id="SSF49452">
    <property type="entry name" value="Starch-binding domain-like"/>
    <property type="match status" value="1"/>
</dbReference>
<dbReference type="GO" id="GO:0052689">
    <property type="term" value="F:carboxylic ester hydrolase activity"/>
    <property type="evidence" value="ECO:0007669"/>
    <property type="project" value="UniProtKB-KW"/>
</dbReference>